<feature type="domain" description="GP-PDE" evidence="1">
    <location>
        <begin position="10"/>
        <end position="271"/>
    </location>
</feature>
<dbReference type="AlphaFoldDB" id="A0A0W8G6R9"/>
<dbReference type="GO" id="GO:0008889">
    <property type="term" value="F:glycerophosphodiester phosphodiesterase activity"/>
    <property type="evidence" value="ECO:0007669"/>
    <property type="project" value="UniProtKB-EC"/>
</dbReference>
<dbReference type="PROSITE" id="PS51704">
    <property type="entry name" value="GP_PDE"/>
    <property type="match status" value="1"/>
</dbReference>
<reference evidence="2" key="1">
    <citation type="journal article" date="2015" name="Proc. Natl. Acad. Sci. U.S.A.">
        <title>Networks of energetic and metabolic interactions define dynamics in microbial communities.</title>
        <authorList>
            <person name="Embree M."/>
            <person name="Liu J.K."/>
            <person name="Al-Bassam M.M."/>
            <person name="Zengler K."/>
        </authorList>
    </citation>
    <scope>NUCLEOTIDE SEQUENCE</scope>
</reference>
<dbReference type="GO" id="GO:0006629">
    <property type="term" value="P:lipid metabolic process"/>
    <property type="evidence" value="ECO:0007669"/>
    <property type="project" value="InterPro"/>
</dbReference>
<dbReference type="PROSITE" id="PS50007">
    <property type="entry name" value="PIPLC_X_DOMAIN"/>
    <property type="match status" value="1"/>
</dbReference>
<dbReference type="PANTHER" id="PTHR46211:SF14">
    <property type="entry name" value="GLYCEROPHOSPHODIESTER PHOSPHODIESTERASE"/>
    <property type="match status" value="1"/>
</dbReference>
<comment type="caution">
    <text evidence="2">The sequence shown here is derived from an EMBL/GenBank/DDBJ whole genome shotgun (WGS) entry which is preliminary data.</text>
</comment>
<dbReference type="InterPro" id="IPR030395">
    <property type="entry name" value="GP_PDE_dom"/>
</dbReference>
<gene>
    <name evidence="2" type="ORF">ASZ90_001266</name>
</gene>
<dbReference type="Pfam" id="PF03009">
    <property type="entry name" value="GDPD"/>
    <property type="match status" value="1"/>
</dbReference>
<dbReference type="SUPFAM" id="SSF51695">
    <property type="entry name" value="PLC-like phosphodiesterases"/>
    <property type="match status" value="1"/>
</dbReference>
<evidence type="ECO:0000313" key="2">
    <source>
        <dbReference type="EMBL" id="KUG28859.1"/>
    </source>
</evidence>
<dbReference type="InterPro" id="IPR017946">
    <property type="entry name" value="PLC-like_Pdiesterase_TIM-brl"/>
</dbReference>
<dbReference type="EC" id="3.1.4.46" evidence="2"/>
<keyword evidence="2" id="KW-0378">Hydrolase</keyword>
<dbReference type="EMBL" id="LNQE01000167">
    <property type="protein sequence ID" value="KUG28859.1"/>
    <property type="molecule type" value="Genomic_DNA"/>
</dbReference>
<sequence length="271" mass="28896">MFFHHIPDAHAIGAHRGARSLAPENTLPAMAAARDCGAHFLEIDVRLTADGQLVVFHDDTPARTTNIADSPLAPRAGDHIDTLTLAELQSLDAGSWFAASDPHGTIGSGEITPETAASFSALAVPTLRQVLDFCRAHAFPVNIEIKDHAGRPGDAAITAAVLDLVAATNTRELVLLSSFNHSYLTQAAAFDPDIPRAALIEASHPGNILDYLLFLDVAACHPDHRITPPALARELLEDGLRVNLWTINDPDAARAYPPGAGIITDVPQRFV</sequence>
<name>A0A0W8G6R9_9ZZZZ</name>
<evidence type="ECO:0000259" key="1">
    <source>
        <dbReference type="PROSITE" id="PS51704"/>
    </source>
</evidence>
<dbReference type="Gene3D" id="3.20.20.190">
    <property type="entry name" value="Phosphatidylinositol (PI) phosphodiesterase"/>
    <property type="match status" value="1"/>
</dbReference>
<dbReference type="PANTHER" id="PTHR46211">
    <property type="entry name" value="GLYCEROPHOSPHORYL DIESTER PHOSPHODIESTERASE"/>
    <property type="match status" value="1"/>
</dbReference>
<accession>A0A0W8G6R9</accession>
<proteinExistence type="predicted"/>
<organism evidence="2">
    <name type="scientific">hydrocarbon metagenome</name>
    <dbReference type="NCBI Taxonomy" id="938273"/>
    <lineage>
        <taxon>unclassified sequences</taxon>
        <taxon>metagenomes</taxon>
        <taxon>ecological metagenomes</taxon>
    </lineage>
</organism>
<protein>
    <submittedName>
        <fullName evidence="2">Glycerophosphoryl diester phosphodiesterase</fullName>
        <ecNumber evidence="2">3.1.4.46</ecNumber>
    </submittedName>
</protein>